<feature type="transmembrane region" description="Helical" evidence="2">
    <location>
        <begin position="168"/>
        <end position="191"/>
    </location>
</feature>
<keyword evidence="5" id="KW-1185">Reference proteome</keyword>
<feature type="transmembrane region" description="Helical" evidence="2">
    <location>
        <begin position="95"/>
        <end position="120"/>
    </location>
</feature>
<evidence type="ECO:0000313" key="4">
    <source>
        <dbReference type="EMBL" id="CAL1715681.1"/>
    </source>
</evidence>
<dbReference type="PANTHER" id="PTHR40465:SF1">
    <property type="entry name" value="DUF6534 DOMAIN-CONTAINING PROTEIN"/>
    <property type="match status" value="1"/>
</dbReference>
<dbReference type="InterPro" id="IPR045339">
    <property type="entry name" value="DUF6534"/>
</dbReference>
<gene>
    <name evidence="4" type="ORF">GFSPODELE1_LOCUS10367</name>
</gene>
<feature type="region of interest" description="Disordered" evidence="1">
    <location>
        <begin position="393"/>
        <end position="423"/>
    </location>
</feature>
<name>A0ABP1E6I7_9APHY</name>
<evidence type="ECO:0000259" key="3">
    <source>
        <dbReference type="Pfam" id="PF20152"/>
    </source>
</evidence>
<feature type="transmembrane region" description="Helical" evidence="2">
    <location>
        <begin position="287"/>
        <end position="308"/>
    </location>
</feature>
<feature type="transmembrane region" description="Helical" evidence="2">
    <location>
        <begin position="314"/>
        <end position="333"/>
    </location>
</feature>
<protein>
    <recommendedName>
        <fullName evidence="3">DUF6534 domain-containing protein</fullName>
    </recommendedName>
</protein>
<feature type="transmembrane region" description="Helical" evidence="2">
    <location>
        <begin position="242"/>
        <end position="266"/>
    </location>
</feature>
<feature type="transmembrane region" description="Helical" evidence="2">
    <location>
        <begin position="203"/>
        <end position="222"/>
    </location>
</feature>
<dbReference type="PANTHER" id="PTHR40465">
    <property type="entry name" value="CHROMOSOME 1, WHOLE GENOME SHOTGUN SEQUENCE"/>
    <property type="match status" value="1"/>
</dbReference>
<evidence type="ECO:0000256" key="2">
    <source>
        <dbReference type="SAM" id="Phobius"/>
    </source>
</evidence>
<dbReference type="Proteomes" id="UP001497453">
    <property type="component" value="Chromosome 8"/>
</dbReference>
<sequence>MEGILSTSDEQTPTPKKYLAYIVTQRHRYGSDIHIKLNTFDLRSLSLSPLPCYPHSTVILQRIHNRPISGLEKSNSITMSTFKILSEAIGLRPSLGAVLLGSLVSAFLSGIVTMQVFLYYRIYPKDRLRYKIMVASIWAMDLLHTAMASAANWTYLIDHFGDESISDFITRTIAVTVALTAFITWFVHCFFAHRIFTLSRSNYYITLPIATLALFRLAAALVSTSKMIKLRSYKKFVQYFSWVFTIGLSTAAAVDIMIAAALCWYLNRSRTGFSSMDTIIDSITLYTVENGLVTSITTVVSLICWVSMPHNLIFLGLHFAISKLYANAFLATLNARKVLRGRSQGSSDRGDRPLPVLFPENYSRVGRANGFASRHDVDPVPAKVQISVQKTIQHDNTGGDLPSPSRSILDSDDTTMTKAGVVN</sequence>
<keyword evidence="2" id="KW-0472">Membrane</keyword>
<dbReference type="Pfam" id="PF20152">
    <property type="entry name" value="DUF6534"/>
    <property type="match status" value="1"/>
</dbReference>
<accession>A0ABP1E6I7</accession>
<feature type="transmembrane region" description="Helical" evidence="2">
    <location>
        <begin position="132"/>
        <end position="156"/>
    </location>
</feature>
<feature type="domain" description="DUF6534" evidence="3">
    <location>
        <begin position="251"/>
        <end position="337"/>
    </location>
</feature>
<organism evidence="4 5">
    <name type="scientific">Somion occarium</name>
    <dbReference type="NCBI Taxonomy" id="3059160"/>
    <lineage>
        <taxon>Eukaryota</taxon>
        <taxon>Fungi</taxon>
        <taxon>Dikarya</taxon>
        <taxon>Basidiomycota</taxon>
        <taxon>Agaricomycotina</taxon>
        <taxon>Agaricomycetes</taxon>
        <taxon>Polyporales</taxon>
        <taxon>Cerrenaceae</taxon>
        <taxon>Somion</taxon>
    </lineage>
</organism>
<evidence type="ECO:0000256" key="1">
    <source>
        <dbReference type="SAM" id="MobiDB-lite"/>
    </source>
</evidence>
<reference evidence="5" key="1">
    <citation type="submission" date="2024-04" db="EMBL/GenBank/DDBJ databases">
        <authorList>
            <person name="Shaw F."/>
            <person name="Minotto A."/>
        </authorList>
    </citation>
    <scope>NUCLEOTIDE SEQUENCE [LARGE SCALE GENOMIC DNA]</scope>
</reference>
<keyword evidence="2" id="KW-1133">Transmembrane helix</keyword>
<keyword evidence="2" id="KW-0812">Transmembrane</keyword>
<proteinExistence type="predicted"/>
<dbReference type="EMBL" id="OZ037951">
    <property type="protein sequence ID" value="CAL1715681.1"/>
    <property type="molecule type" value="Genomic_DNA"/>
</dbReference>
<evidence type="ECO:0000313" key="5">
    <source>
        <dbReference type="Proteomes" id="UP001497453"/>
    </source>
</evidence>